<comment type="caution">
    <text evidence="2">The sequence shown here is derived from an EMBL/GenBank/DDBJ whole genome shotgun (WGS) entry which is preliminary data.</text>
</comment>
<evidence type="ECO:0000313" key="2">
    <source>
        <dbReference type="EMBL" id="CAG8738838.1"/>
    </source>
</evidence>
<keyword evidence="3" id="KW-1185">Reference proteome</keyword>
<proteinExistence type="predicted"/>
<gene>
    <name evidence="2" type="ORF">RFULGI_LOCUS12699</name>
</gene>
<dbReference type="Pfam" id="PF09820">
    <property type="entry name" value="AAA-ATPase_like"/>
    <property type="match status" value="1"/>
</dbReference>
<dbReference type="AlphaFoldDB" id="A0A9N9IKR7"/>
<name>A0A9N9IKR7_9GLOM</name>
<dbReference type="InterPro" id="IPR018631">
    <property type="entry name" value="AAA-ATPase-like_dom"/>
</dbReference>
<dbReference type="PANTHER" id="PTHR34825">
    <property type="entry name" value="CONSERVED PROTEIN, WITH A WEAK D-GALACTARATE DEHYDRATASE/ALTRONATE HYDROLASE DOMAIN"/>
    <property type="match status" value="1"/>
</dbReference>
<dbReference type="PANTHER" id="PTHR34825:SF1">
    <property type="entry name" value="AAA-ATPASE-LIKE DOMAIN-CONTAINING PROTEIN"/>
    <property type="match status" value="1"/>
</dbReference>
<feature type="non-terminal residue" evidence="2">
    <location>
        <position position="1"/>
    </location>
</feature>
<dbReference type="Proteomes" id="UP000789396">
    <property type="component" value="Unassembled WGS sequence"/>
</dbReference>
<sequence length="538" mass="62946">AEVNKYIARQQAELYLGESDLENKAKLRIPIGYEFFPQFREEGDVLVDKTLLIKAVLESPAQVLLITRPRSMLKTFLEIEVDENGHPLTREQSLNYKFFGGGIVKGGYGGPKNLKPLKIKIEDSLANRVIREAFEDYRYLTKSVRLSSEDKQLFQNYLRPEKLSLEQIKNGLRLLSKLLYKHFNQKVFILIDEQDSIINHLLKLLQDIIQITFQNNPYLEKGILTGILRTKPDIYAKLDNLTEYNLLNPNLSEYYGFLPNELDELLNQGIIKHLVNQVALDKIREDEVVFYSLLVFTGYLNARPIDDQYYELSIPNQEIRTFYRDKLTDWSSPNHAFILGHKICDKDETLDLVAKNILKQIKKEAYEKQMKQNFPSEKIFKLALVLRGPESKDWTESQNQISTSKEKLQERAKEGQFVCCKSLNLSMLKYFFELEVDSEGRQLSPEKKKQPPTFFRRQDKKLAVDKESMEEQGQYPVILFNLKNTRGKSYQEIENKVKDRVIKLFADYLYLEDCLKPDYKLLSSAQKEKFSFVYFTQP</sequence>
<feature type="non-terminal residue" evidence="2">
    <location>
        <position position="538"/>
    </location>
</feature>
<dbReference type="OrthoDB" id="5584915at2759"/>
<dbReference type="EMBL" id="CAJVPZ010031249">
    <property type="protein sequence ID" value="CAG8738838.1"/>
    <property type="molecule type" value="Genomic_DNA"/>
</dbReference>
<accession>A0A9N9IKR7</accession>
<protein>
    <submittedName>
        <fullName evidence="2">6717_t:CDS:1</fullName>
    </submittedName>
</protein>
<reference evidence="2" key="1">
    <citation type="submission" date="2021-06" db="EMBL/GenBank/DDBJ databases">
        <authorList>
            <person name="Kallberg Y."/>
            <person name="Tangrot J."/>
            <person name="Rosling A."/>
        </authorList>
    </citation>
    <scope>NUCLEOTIDE SEQUENCE</scope>
    <source>
        <strain evidence="2">IN212</strain>
    </source>
</reference>
<evidence type="ECO:0000259" key="1">
    <source>
        <dbReference type="Pfam" id="PF09820"/>
    </source>
</evidence>
<organism evidence="2 3">
    <name type="scientific">Racocetra fulgida</name>
    <dbReference type="NCBI Taxonomy" id="60492"/>
    <lineage>
        <taxon>Eukaryota</taxon>
        <taxon>Fungi</taxon>
        <taxon>Fungi incertae sedis</taxon>
        <taxon>Mucoromycota</taxon>
        <taxon>Glomeromycotina</taxon>
        <taxon>Glomeromycetes</taxon>
        <taxon>Diversisporales</taxon>
        <taxon>Gigasporaceae</taxon>
        <taxon>Racocetra</taxon>
    </lineage>
</organism>
<evidence type="ECO:0000313" key="3">
    <source>
        <dbReference type="Proteomes" id="UP000789396"/>
    </source>
</evidence>
<feature type="domain" description="AAA-ATPase-like" evidence="1">
    <location>
        <begin position="30"/>
        <end position="203"/>
    </location>
</feature>